<comment type="caution">
    <text evidence="2">The sequence shown here is derived from an EMBL/GenBank/DDBJ whole genome shotgun (WGS) entry which is preliminary data.</text>
</comment>
<evidence type="ECO:0000313" key="3">
    <source>
        <dbReference type="Proteomes" id="UP000018936"/>
    </source>
</evidence>
<keyword evidence="3" id="KW-1185">Reference proteome</keyword>
<dbReference type="EMBL" id="AZIM01021898">
    <property type="protein sequence ID" value="ETE56443.1"/>
    <property type="molecule type" value="Genomic_DNA"/>
</dbReference>
<accession>V8N458</accession>
<feature type="region of interest" description="Disordered" evidence="1">
    <location>
        <begin position="194"/>
        <end position="236"/>
    </location>
</feature>
<reference evidence="2 3" key="1">
    <citation type="journal article" date="2013" name="Proc. Natl. Acad. Sci. U.S.A.">
        <title>The king cobra genome reveals dynamic gene evolution and adaptation in the snake venom system.</title>
        <authorList>
            <person name="Vonk F.J."/>
            <person name="Casewell N.R."/>
            <person name="Henkel C.V."/>
            <person name="Heimberg A.M."/>
            <person name="Jansen H.J."/>
            <person name="McCleary R.J."/>
            <person name="Kerkkamp H.M."/>
            <person name="Vos R.A."/>
            <person name="Guerreiro I."/>
            <person name="Calvete J.J."/>
            <person name="Wuster W."/>
            <person name="Woods A.E."/>
            <person name="Logan J.M."/>
            <person name="Harrison R.A."/>
            <person name="Castoe T.A."/>
            <person name="de Koning A.P."/>
            <person name="Pollock D.D."/>
            <person name="Yandell M."/>
            <person name="Calderon D."/>
            <person name="Renjifo C."/>
            <person name="Currier R.B."/>
            <person name="Salgado D."/>
            <person name="Pla D."/>
            <person name="Sanz L."/>
            <person name="Hyder A.S."/>
            <person name="Ribeiro J.M."/>
            <person name="Arntzen J.W."/>
            <person name="van den Thillart G.E."/>
            <person name="Boetzer M."/>
            <person name="Pirovano W."/>
            <person name="Dirks R.P."/>
            <person name="Spaink H.P."/>
            <person name="Duboule D."/>
            <person name="McGlinn E."/>
            <person name="Kini R.M."/>
            <person name="Richardson M.K."/>
        </authorList>
    </citation>
    <scope>NUCLEOTIDE SEQUENCE</scope>
    <source>
        <tissue evidence="2">Blood</tissue>
    </source>
</reference>
<proteinExistence type="predicted"/>
<name>V8N458_OPHHA</name>
<protein>
    <submittedName>
        <fullName evidence="2">Uncharacterized protein</fullName>
    </submittedName>
</protein>
<organism evidence="2 3">
    <name type="scientific">Ophiophagus hannah</name>
    <name type="common">King cobra</name>
    <name type="synonym">Naja hannah</name>
    <dbReference type="NCBI Taxonomy" id="8665"/>
    <lineage>
        <taxon>Eukaryota</taxon>
        <taxon>Metazoa</taxon>
        <taxon>Chordata</taxon>
        <taxon>Craniata</taxon>
        <taxon>Vertebrata</taxon>
        <taxon>Euteleostomi</taxon>
        <taxon>Lepidosauria</taxon>
        <taxon>Squamata</taxon>
        <taxon>Bifurcata</taxon>
        <taxon>Unidentata</taxon>
        <taxon>Episquamata</taxon>
        <taxon>Toxicofera</taxon>
        <taxon>Serpentes</taxon>
        <taxon>Colubroidea</taxon>
        <taxon>Elapidae</taxon>
        <taxon>Elapinae</taxon>
        <taxon>Ophiophagus</taxon>
    </lineage>
</organism>
<evidence type="ECO:0000313" key="2">
    <source>
        <dbReference type="EMBL" id="ETE56443.1"/>
    </source>
</evidence>
<feature type="non-terminal residue" evidence="2">
    <location>
        <position position="1"/>
    </location>
</feature>
<gene>
    <name evidence="2" type="ORF">L345_17846</name>
</gene>
<dbReference type="Proteomes" id="UP000018936">
    <property type="component" value="Unassembled WGS sequence"/>
</dbReference>
<evidence type="ECO:0000256" key="1">
    <source>
        <dbReference type="SAM" id="MobiDB-lite"/>
    </source>
</evidence>
<sequence>MVLWHKQVACKLCHLLRNLAEVSLAEAPDDGVGSFKHLAWPPISSSPTLCLSEWCTKVWPGSSRDDGADSTKHSFSALRFLAAMGSKDRFIPLIQQPEKGVEKNSHCQGTCRSGGGGKEIPTSASWCGVGLWAKAEGRALAHSCSLPPQSTLIAGEREKGDKKENWEIAWQRRGEKTILCRFKFKSQEAAAQKEVFRRGQGLSGSGKTAFSELQRKPPILPQPDGPSGPELSQREG</sequence>
<dbReference type="AlphaFoldDB" id="V8N458"/>